<reference evidence="1 3" key="1">
    <citation type="submission" date="2016-01" db="EMBL/GenBank/DDBJ databases">
        <title>The new phylogeny of the genus Mycobacterium.</title>
        <authorList>
            <person name="Tarcisio F."/>
            <person name="Conor M."/>
            <person name="Antonella G."/>
            <person name="Elisabetta G."/>
            <person name="Giulia F.S."/>
            <person name="Sara T."/>
            <person name="Anna F."/>
            <person name="Clotilde B."/>
            <person name="Roberto B."/>
            <person name="Veronica D.S."/>
            <person name="Fabio R."/>
            <person name="Monica P."/>
            <person name="Olivier J."/>
            <person name="Enrico T."/>
            <person name="Nicola S."/>
        </authorList>
    </citation>
    <scope>NUCLEOTIDE SEQUENCE [LARGE SCALE GENOMIC DNA]</scope>
    <source>
        <strain evidence="1 3">DSM 44243</strain>
    </source>
</reference>
<dbReference type="AlphaFoldDB" id="A0A1X1RW15"/>
<sequence>MTDTTPTLCSLLASDVGDPTVAADVALARTHLQGPGLAVMTDTDGAYVHRCDGNALVQDLSDVGYLGMQGIQALLALAEDCARAGVGWLRHA</sequence>
<gene>
    <name evidence="1" type="ORF">AWB95_02145</name>
    <name evidence="2" type="ORF">CQY23_14670</name>
</gene>
<dbReference type="EMBL" id="PDKV01000017">
    <property type="protein sequence ID" value="PIB78308.1"/>
    <property type="molecule type" value="Genomic_DNA"/>
</dbReference>
<organism evidence="1 3">
    <name type="scientific">Mycobacterium celatum</name>
    <dbReference type="NCBI Taxonomy" id="28045"/>
    <lineage>
        <taxon>Bacteria</taxon>
        <taxon>Bacillati</taxon>
        <taxon>Actinomycetota</taxon>
        <taxon>Actinomycetes</taxon>
        <taxon>Mycobacteriales</taxon>
        <taxon>Mycobacteriaceae</taxon>
        <taxon>Mycobacterium</taxon>
    </lineage>
</organism>
<reference evidence="2 4" key="2">
    <citation type="journal article" date="2017" name="Infect. Genet. Evol.">
        <title>The new phylogeny of the genus Mycobacterium: The old and the news.</title>
        <authorList>
            <person name="Tortoli E."/>
            <person name="Fedrizzi T."/>
            <person name="Meehan C.J."/>
            <person name="Trovato A."/>
            <person name="Grottola A."/>
            <person name="Giacobazzi E."/>
            <person name="Serpini G.F."/>
            <person name="Tagliazucchi S."/>
            <person name="Fabio A."/>
            <person name="Bettua C."/>
            <person name="Bertorelli R."/>
            <person name="Frascaro F."/>
            <person name="De Sanctis V."/>
            <person name="Pecorari M."/>
            <person name="Jousson O."/>
            <person name="Segata N."/>
            <person name="Cirillo D.M."/>
        </authorList>
    </citation>
    <scope>NUCLEOTIDE SEQUENCE [LARGE SCALE GENOMIC DNA]</scope>
    <source>
        <strain evidence="2 4">NCTC 12882</strain>
    </source>
</reference>
<evidence type="ECO:0000313" key="3">
    <source>
        <dbReference type="Proteomes" id="UP000193907"/>
    </source>
</evidence>
<accession>A0A1X1RW15</accession>
<proteinExistence type="predicted"/>
<protein>
    <submittedName>
        <fullName evidence="1">Uncharacterized protein</fullName>
    </submittedName>
</protein>
<dbReference type="EMBL" id="LQOM01000011">
    <property type="protein sequence ID" value="ORV19084.1"/>
    <property type="molecule type" value="Genomic_DNA"/>
</dbReference>
<evidence type="ECO:0000313" key="4">
    <source>
        <dbReference type="Proteomes" id="UP000230971"/>
    </source>
</evidence>
<dbReference type="OrthoDB" id="4735076at2"/>
<dbReference type="Proteomes" id="UP000230971">
    <property type="component" value="Unassembled WGS sequence"/>
</dbReference>
<evidence type="ECO:0000313" key="2">
    <source>
        <dbReference type="EMBL" id="PIB78308.1"/>
    </source>
</evidence>
<dbReference type="Proteomes" id="UP000193907">
    <property type="component" value="Unassembled WGS sequence"/>
</dbReference>
<dbReference type="RefSeq" id="WP_062541051.1">
    <property type="nucleotide sequence ID" value="NZ_BBUN01000314.1"/>
</dbReference>
<evidence type="ECO:0000313" key="1">
    <source>
        <dbReference type="EMBL" id="ORV19084.1"/>
    </source>
</evidence>
<keyword evidence="3" id="KW-1185">Reference proteome</keyword>
<comment type="caution">
    <text evidence="1">The sequence shown here is derived from an EMBL/GenBank/DDBJ whole genome shotgun (WGS) entry which is preliminary data.</text>
</comment>
<name>A0A1X1RW15_MYCCE</name>